<dbReference type="Proteomes" id="UP001472677">
    <property type="component" value="Unassembled WGS sequence"/>
</dbReference>
<sequence>MFFLVSSCHNKIGYTRPHKVDTSSLIDKNKYDTRTRRETTSIPTFDRLADDEPFPASRRRLSPLTSYYMKKLIRRKSHVGTGNTPSLIPDEASGSENIAGDSLSPTNSHSPIPLTSLSAYWLSLLHPVLGFFLRFPFVRFCISSPGSGGLRFSDSFLDQIIEV</sequence>
<dbReference type="EMBL" id="JBBPBM010000013">
    <property type="protein sequence ID" value="KAK8561130.1"/>
    <property type="molecule type" value="Genomic_DNA"/>
</dbReference>
<comment type="caution">
    <text evidence="2">The sequence shown here is derived from an EMBL/GenBank/DDBJ whole genome shotgun (WGS) entry which is preliminary data.</text>
</comment>
<proteinExistence type="predicted"/>
<evidence type="ECO:0000313" key="3">
    <source>
        <dbReference type="Proteomes" id="UP001472677"/>
    </source>
</evidence>
<gene>
    <name evidence="2" type="ORF">V6N12_048205</name>
</gene>
<protein>
    <submittedName>
        <fullName evidence="2">Uncharacterized protein</fullName>
    </submittedName>
</protein>
<keyword evidence="3" id="KW-1185">Reference proteome</keyword>
<organism evidence="2 3">
    <name type="scientific">Hibiscus sabdariffa</name>
    <name type="common">roselle</name>
    <dbReference type="NCBI Taxonomy" id="183260"/>
    <lineage>
        <taxon>Eukaryota</taxon>
        <taxon>Viridiplantae</taxon>
        <taxon>Streptophyta</taxon>
        <taxon>Embryophyta</taxon>
        <taxon>Tracheophyta</taxon>
        <taxon>Spermatophyta</taxon>
        <taxon>Magnoliopsida</taxon>
        <taxon>eudicotyledons</taxon>
        <taxon>Gunneridae</taxon>
        <taxon>Pentapetalae</taxon>
        <taxon>rosids</taxon>
        <taxon>malvids</taxon>
        <taxon>Malvales</taxon>
        <taxon>Malvaceae</taxon>
        <taxon>Malvoideae</taxon>
        <taxon>Hibiscus</taxon>
    </lineage>
</organism>
<accession>A0ABR2EGL0</accession>
<evidence type="ECO:0000313" key="2">
    <source>
        <dbReference type="EMBL" id="KAK8561130.1"/>
    </source>
</evidence>
<feature type="region of interest" description="Disordered" evidence="1">
    <location>
        <begin position="80"/>
        <end position="107"/>
    </location>
</feature>
<evidence type="ECO:0000256" key="1">
    <source>
        <dbReference type="SAM" id="MobiDB-lite"/>
    </source>
</evidence>
<name>A0ABR2EGL0_9ROSI</name>
<reference evidence="2 3" key="1">
    <citation type="journal article" date="2024" name="G3 (Bethesda)">
        <title>Genome assembly of Hibiscus sabdariffa L. provides insights into metabolisms of medicinal natural products.</title>
        <authorList>
            <person name="Kim T."/>
        </authorList>
    </citation>
    <scope>NUCLEOTIDE SEQUENCE [LARGE SCALE GENOMIC DNA]</scope>
    <source>
        <strain evidence="2">TK-2024</strain>
        <tissue evidence="2">Old leaves</tissue>
    </source>
</reference>